<dbReference type="GO" id="GO:0004371">
    <property type="term" value="F:glycerone kinase activity"/>
    <property type="evidence" value="ECO:0007669"/>
    <property type="project" value="InterPro"/>
</dbReference>
<name>A0A1Q2CCK9_9ACTN</name>
<dbReference type="InterPro" id="IPR004007">
    <property type="entry name" value="DhaL_dom"/>
</dbReference>
<dbReference type="Proteomes" id="UP000188324">
    <property type="component" value="Chromosome"/>
</dbReference>
<dbReference type="PANTHER" id="PTHR28629:SF4">
    <property type="entry name" value="TRIOKINASE_FMN CYCLASE"/>
    <property type="match status" value="1"/>
</dbReference>
<dbReference type="GO" id="GO:0019563">
    <property type="term" value="P:glycerol catabolic process"/>
    <property type="evidence" value="ECO:0007669"/>
    <property type="project" value="TreeGrafter"/>
</dbReference>
<dbReference type="NCBIfam" id="TIGR02365">
    <property type="entry name" value="dha_L_ycgS"/>
    <property type="match status" value="1"/>
</dbReference>
<sequence>MADGVMAVTQWLRECAEVFDARADELNKLDRLLGDGDHGTNMARGLAAARELDLTPVAAASDALRHVGMALVSTVGGASGPLFGTFFLRAGANWPRPIQTAGVASAFEAGLAGVMARGNAERGDKTMIDALAPASDALREAALAHISLGEAMDTAAAAAERGRDNTRSMIAKRGRSALLADKSIGVVDPGAVSVAIILRTAANHVG</sequence>
<dbReference type="STRING" id="1610493.RPIT_02560"/>
<dbReference type="InterPro" id="IPR012737">
    <property type="entry name" value="DhaK_L_YcgS"/>
</dbReference>
<dbReference type="OrthoDB" id="9800291at2"/>
<dbReference type="GO" id="GO:0005829">
    <property type="term" value="C:cytosol"/>
    <property type="evidence" value="ECO:0007669"/>
    <property type="project" value="TreeGrafter"/>
</dbReference>
<dbReference type="PANTHER" id="PTHR28629">
    <property type="entry name" value="TRIOKINASE/FMN CYCLASE"/>
    <property type="match status" value="1"/>
</dbReference>
<dbReference type="SUPFAM" id="SSF101473">
    <property type="entry name" value="DhaL-like"/>
    <property type="match status" value="1"/>
</dbReference>
<dbReference type="AlphaFoldDB" id="A0A1Q2CCK9"/>
<reference evidence="1 2" key="1">
    <citation type="journal article" date="2016" name="Int. J. Syst. Evol. Microbiol.">
        <title>Tessaracoccus flavus sp. nov., isolated from the drainage system of a lindane-producing factory.</title>
        <authorList>
            <person name="Kumari R."/>
            <person name="Singh P."/>
            <person name="Schumann P."/>
            <person name="Lal R."/>
        </authorList>
    </citation>
    <scope>NUCLEOTIDE SEQUENCE [LARGE SCALE GENOMIC DNA]</scope>
    <source>
        <strain evidence="1 2">RP1T</strain>
    </source>
</reference>
<dbReference type="SMART" id="SM01120">
    <property type="entry name" value="Dak2"/>
    <property type="match status" value="1"/>
</dbReference>
<proteinExistence type="predicted"/>
<dbReference type="Pfam" id="PF02734">
    <property type="entry name" value="Dak2"/>
    <property type="match status" value="1"/>
</dbReference>
<keyword evidence="2" id="KW-1185">Reference proteome</keyword>
<dbReference type="FunFam" id="1.25.40.340:FF:000002">
    <property type="entry name" value="Dihydroxyacetone kinase, L subunit"/>
    <property type="match status" value="1"/>
</dbReference>
<keyword evidence="1" id="KW-0418">Kinase</keyword>
<evidence type="ECO:0000313" key="2">
    <source>
        <dbReference type="Proteomes" id="UP000188324"/>
    </source>
</evidence>
<dbReference type="PROSITE" id="PS51480">
    <property type="entry name" value="DHAL"/>
    <property type="match status" value="1"/>
</dbReference>
<dbReference type="KEGG" id="tfl:RPIT_02560"/>
<accession>A0A1Q2CCK9</accession>
<protein>
    <submittedName>
        <fullName evidence="1">Dihydroxyacetone kinase subunit L</fullName>
    </submittedName>
</protein>
<gene>
    <name evidence="1" type="ORF">RPIT_02560</name>
</gene>
<dbReference type="InterPro" id="IPR050861">
    <property type="entry name" value="Dihydroxyacetone_Kinase"/>
</dbReference>
<dbReference type="Gene3D" id="1.25.40.340">
    <property type="match status" value="1"/>
</dbReference>
<dbReference type="EMBL" id="CP019605">
    <property type="protein sequence ID" value="AQP43836.1"/>
    <property type="molecule type" value="Genomic_DNA"/>
</dbReference>
<keyword evidence="1" id="KW-0808">Transferase</keyword>
<dbReference type="RefSeq" id="WP_077340298.1">
    <property type="nucleotide sequence ID" value="NZ_CP019605.1"/>
</dbReference>
<organism evidence="1 2">
    <name type="scientific">Tessaracoccus flavus</name>
    <dbReference type="NCBI Taxonomy" id="1610493"/>
    <lineage>
        <taxon>Bacteria</taxon>
        <taxon>Bacillati</taxon>
        <taxon>Actinomycetota</taxon>
        <taxon>Actinomycetes</taxon>
        <taxon>Propionibacteriales</taxon>
        <taxon>Propionibacteriaceae</taxon>
        <taxon>Tessaracoccus</taxon>
    </lineage>
</organism>
<evidence type="ECO:0000313" key="1">
    <source>
        <dbReference type="EMBL" id="AQP43836.1"/>
    </source>
</evidence>
<dbReference type="InterPro" id="IPR036117">
    <property type="entry name" value="DhaL_dom_sf"/>
</dbReference>